<protein>
    <recommendedName>
        <fullName evidence="3">Leucine rich repeat variant</fullName>
    </recommendedName>
</protein>
<reference evidence="1" key="1">
    <citation type="submission" date="2021-03" db="EMBL/GenBank/DDBJ databases">
        <title>Acanthopleuribacteraceae sp. M133.</title>
        <authorList>
            <person name="Wang G."/>
        </authorList>
    </citation>
    <scope>NUCLEOTIDE SEQUENCE</scope>
    <source>
        <strain evidence="1">M133</strain>
    </source>
</reference>
<evidence type="ECO:0000313" key="2">
    <source>
        <dbReference type="Proteomes" id="UP000663929"/>
    </source>
</evidence>
<dbReference type="InterPro" id="IPR016024">
    <property type="entry name" value="ARM-type_fold"/>
</dbReference>
<name>A0A8A4TVS7_SULCO</name>
<sequence length="257" mass="28925">MPSQAEMIKSWLRLCADPRSSAEQLENAAYWESINQPSEFQIRLAVSKHRSTSSELLAKLSMVNHLPIQIAVAGHQNLSESTAGHLLRKQLRQLRRALASNPRIPVYVMEKLATDYRDVRLCLARNPAIPRSIQSVLAREKDKNVRMTLAKNLKLSVGILERLSKDKVAEVRAMVAAHPNVPLAGLRAMGADRSQVVREAVFDRGIQEFSDDIPLFRELTKIKPSSVAQKAQEHLDYLIQRQKSRNLLETTPPDRAG</sequence>
<evidence type="ECO:0008006" key="3">
    <source>
        <dbReference type="Google" id="ProtNLM"/>
    </source>
</evidence>
<dbReference type="EMBL" id="CP071793">
    <property type="protein sequence ID" value="QTD53610.1"/>
    <property type="molecule type" value="Genomic_DNA"/>
</dbReference>
<proteinExistence type="predicted"/>
<dbReference type="AlphaFoldDB" id="A0A8A4TVS7"/>
<dbReference type="Gene3D" id="1.25.10.10">
    <property type="entry name" value="Leucine-rich Repeat Variant"/>
    <property type="match status" value="1"/>
</dbReference>
<dbReference type="Proteomes" id="UP000663929">
    <property type="component" value="Chromosome"/>
</dbReference>
<dbReference type="KEGG" id="scor:J3U87_14240"/>
<accession>A0A8A4TVS7</accession>
<evidence type="ECO:0000313" key="1">
    <source>
        <dbReference type="EMBL" id="QTD53610.1"/>
    </source>
</evidence>
<dbReference type="SUPFAM" id="SSF48371">
    <property type="entry name" value="ARM repeat"/>
    <property type="match status" value="1"/>
</dbReference>
<dbReference type="InterPro" id="IPR011989">
    <property type="entry name" value="ARM-like"/>
</dbReference>
<gene>
    <name evidence="1" type="ORF">J3U87_14240</name>
</gene>
<dbReference type="RefSeq" id="WP_237383712.1">
    <property type="nucleotide sequence ID" value="NZ_CP071793.1"/>
</dbReference>
<dbReference type="Pfam" id="PF01816">
    <property type="entry name" value="LRV"/>
    <property type="match status" value="1"/>
</dbReference>
<organism evidence="1 2">
    <name type="scientific">Sulfidibacter corallicola</name>
    <dbReference type="NCBI Taxonomy" id="2818388"/>
    <lineage>
        <taxon>Bacteria</taxon>
        <taxon>Pseudomonadati</taxon>
        <taxon>Acidobacteriota</taxon>
        <taxon>Holophagae</taxon>
        <taxon>Acanthopleuribacterales</taxon>
        <taxon>Acanthopleuribacteraceae</taxon>
        <taxon>Sulfidibacter</taxon>
    </lineage>
</organism>
<dbReference type="InterPro" id="IPR004830">
    <property type="entry name" value="LRR_variant"/>
</dbReference>
<keyword evidence="2" id="KW-1185">Reference proteome</keyword>